<reference evidence="1 2" key="1">
    <citation type="submission" date="2017-01" db="EMBL/GenBank/DDBJ databases">
        <title>The cable genome- insights into the physiology and evolution of filamentous bacteria capable of sulfide oxidation via long distance electron transfer.</title>
        <authorList>
            <person name="Schreiber L."/>
            <person name="Bjerg J.T."/>
            <person name="Boggild A."/>
            <person name="Van De Vossenberg J."/>
            <person name="Meysman F."/>
            <person name="Nielsen L.P."/>
            <person name="Schramm A."/>
            <person name="Kjeldsen K.U."/>
        </authorList>
    </citation>
    <scope>NUCLEOTIDE SEQUENCE [LARGE SCALE GENOMIC DNA]</scope>
    <source>
        <strain evidence="1">A3</strain>
    </source>
</reference>
<comment type="caution">
    <text evidence="1">The sequence shown here is derived from an EMBL/GenBank/DDBJ whole genome shotgun (WGS) entry which is preliminary data.</text>
</comment>
<evidence type="ECO:0000313" key="1">
    <source>
        <dbReference type="EMBL" id="RWX48926.1"/>
    </source>
</evidence>
<name>A0A3S3SSA8_9BACT</name>
<evidence type="ECO:0000313" key="2">
    <source>
        <dbReference type="Proteomes" id="UP000287615"/>
    </source>
</evidence>
<sequence>VWFWLNSPMESQDQLLRRINKVAQNKEKGKPGTSSAADYWVLGAQARDKGSIHSDIWQGYASDLATSNLIVVYPRIGWWRERAHLGKWNKKTRYALVVSINTPEQETKVDIYTPVAEQIKIDLPVEINV</sequence>
<proteinExistence type="predicted"/>
<protein>
    <submittedName>
        <fullName evidence="1">Uncharacterized protein</fullName>
    </submittedName>
</protein>
<dbReference type="EMBL" id="MTKR01000303">
    <property type="protein sequence ID" value="RWX48926.1"/>
    <property type="molecule type" value="Genomic_DNA"/>
</dbReference>
<dbReference type="Proteomes" id="UP000287615">
    <property type="component" value="Unassembled WGS sequence"/>
</dbReference>
<dbReference type="AlphaFoldDB" id="A0A3S3SSA8"/>
<gene>
    <name evidence="1" type="ORF">VU00_13031</name>
</gene>
<accession>A0A3S3SSA8</accession>
<feature type="non-terminal residue" evidence="1">
    <location>
        <position position="1"/>
    </location>
</feature>
<organism evidence="1 2">
    <name type="scientific">Candidatus Electrothrix marina</name>
    <dbReference type="NCBI Taxonomy" id="1859130"/>
    <lineage>
        <taxon>Bacteria</taxon>
        <taxon>Pseudomonadati</taxon>
        <taxon>Thermodesulfobacteriota</taxon>
        <taxon>Desulfobulbia</taxon>
        <taxon>Desulfobulbales</taxon>
        <taxon>Desulfobulbaceae</taxon>
        <taxon>Candidatus Electrothrix</taxon>
    </lineage>
</organism>